<name>A0AAV5W8B7_9BILA</name>
<organism evidence="11 12">
    <name type="scientific">Pristionchus fissidentatus</name>
    <dbReference type="NCBI Taxonomy" id="1538716"/>
    <lineage>
        <taxon>Eukaryota</taxon>
        <taxon>Metazoa</taxon>
        <taxon>Ecdysozoa</taxon>
        <taxon>Nematoda</taxon>
        <taxon>Chromadorea</taxon>
        <taxon>Rhabditida</taxon>
        <taxon>Rhabditina</taxon>
        <taxon>Diplogasteromorpha</taxon>
        <taxon>Diplogasteroidea</taxon>
        <taxon>Neodiplogasteridae</taxon>
        <taxon>Pristionchus</taxon>
    </lineage>
</organism>
<evidence type="ECO:0000256" key="5">
    <source>
        <dbReference type="ARBA" id="ARBA00023180"/>
    </source>
</evidence>
<keyword evidence="4" id="KW-1015">Disulfide bond</keyword>
<feature type="signal peptide" evidence="9">
    <location>
        <begin position="1"/>
        <end position="20"/>
    </location>
</feature>
<dbReference type="GO" id="GO:0005886">
    <property type="term" value="C:plasma membrane"/>
    <property type="evidence" value="ECO:0007669"/>
    <property type="project" value="TreeGrafter"/>
</dbReference>
<sequence length="194" mass="21415">MMTYRTLLIAALVVAGPAAARRLPHIYWNSSSSIFDISTSDHVMQVEIGDQVSFVCPEPGPHYEFTQLYMVSDEEYNHCELRGDKPKLLGACKDASHPSTLSIVFRKYSPLPGGLEFVPGHTYHVISTSDGSLTDFESRKGGLCASAQMKIKFEVEQDRHHHKTARHDDRSVSPKFAARMTDGHSSPSSSSSSS</sequence>
<dbReference type="InterPro" id="IPR001799">
    <property type="entry name" value="Ephrin_RBD"/>
</dbReference>
<dbReference type="PANTHER" id="PTHR11304">
    <property type="entry name" value="EPHRIN"/>
    <property type="match status" value="1"/>
</dbReference>
<evidence type="ECO:0000256" key="6">
    <source>
        <dbReference type="PROSITE-ProRule" id="PRU00884"/>
    </source>
</evidence>
<dbReference type="SUPFAM" id="SSF49503">
    <property type="entry name" value="Cupredoxins"/>
    <property type="match status" value="1"/>
</dbReference>
<dbReference type="InterPro" id="IPR008972">
    <property type="entry name" value="Cupredoxin"/>
</dbReference>
<reference evidence="11" key="1">
    <citation type="submission" date="2023-10" db="EMBL/GenBank/DDBJ databases">
        <title>Genome assembly of Pristionchus species.</title>
        <authorList>
            <person name="Yoshida K."/>
            <person name="Sommer R.J."/>
        </authorList>
    </citation>
    <scope>NUCLEOTIDE SEQUENCE</scope>
    <source>
        <strain evidence="11">RS5133</strain>
    </source>
</reference>
<proteinExistence type="inferred from homology"/>
<gene>
    <name evidence="11" type="ORF">PFISCL1PPCAC_17406</name>
</gene>
<dbReference type="PANTHER" id="PTHR11304:SF29">
    <property type="entry name" value="EPHRIN"/>
    <property type="match status" value="1"/>
</dbReference>
<feature type="chain" id="PRO_5044011599" description="Ephrin RBD domain-containing protein" evidence="9">
    <location>
        <begin position="21"/>
        <end position="194"/>
    </location>
</feature>
<dbReference type="Gene3D" id="2.60.40.420">
    <property type="entry name" value="Cupredoxins - blue copper proteins"/>
    <property type="match status" value="1"/>
</dbReference>
<comment type="caution">
    <text evidence="6">Lacks conserved residue(s) required for the propagation of feature annotation.</text>
</comment>
<evidence type="ECO:0000256" key="1">
    <source>
        <dbReference type="ARBA" id="ARBA00004370"/>
    </source>
</evidence>
<dbReference type="PRINTS" id="PR01347">
    <property type="entry name" value="EPHRIN"/>
</dbReference>
<dbReference type="CDD" id="cd02675">
    <property type="entry name" value="Ephrin_ectodomain"/>
    <property type="match status" value="1"/>
</dbReference>
<dbReference type="Pfam" id="PF00812">
    <property type="entry name" value="Ephrin"/>
    <property type="match status" value="1"/>
</dbReference>
<dbReference type="GO" id="GO:0048013">
    <property type="term" value="P:ephrin receptor signaling pathway"/>
    <property type="evidence" value="ECO:0007669"/>
    <property type="project" value="TreeGrafter"/>
</dbReference>
<dbReference type="Proteomes" id="UP001432322">
    <property type="component" value="Unassembled WGS sequence"/>
</dbReference>
<evidence type="ECO:0000313" key="11">
    <source>
        <dbReference type="EMBL" id="GMT26109.1"/>
    </source>
</evidence>
<evidence type="ECO:0000256" key="7">
    <source>
        <dbReference type="RuleBase" id="RU004375"/>
    </source>
</evidence>
<evidence type="ECO:0000313" key="12">
    <source>
        <dbReference type="Proteomes" id="UP001432322"/>
    </source>
</evidence>
<keyword evidence="3 7" id="KW-0472">Membrane</keyword>
<protein>
    <recommendedName>
        <fullName evidence="10">Ephrin RBD domain-containing protein</fullName>
    </recommendedName>
</protein>
<evidence type="ECO:0000256" key="2">
    <source>
        <dbReference type="ARBA" id="ARBA00022729"/>
    </source>
</evidence>
<evidence type="ECO:0000259" key="10">
    <source>
        <dbReference type="PROSITE" id="PS51551"/>
    </source>
</evidence>
<dbReference type="AlphaFoldDB" id="A0AAV5W8B7"/>
<evidence type="ECO:0000256" key="4">
    <source>
        <dbReference type="ARBA" id="ARBA00023157"/>
    </source>
</evidence>
<keyword evidence="2 9" id="KW-0732">Signal</keyword>
<feature type="compositionally biased region" description="Low complexity" evidence="8">
    <location>
        <begin position="185"/>
        <end position="194"/>
    </location>
</feature>
<keyword evidence="12" id="KW-1185">Reference proteome</keyword>
<feature type="domain" description="Ephrin RBD" evidence="10">
    <location>
        <begin position="21"/>
        <end position="155"/>
    </location>
</feature>
<comment type="similarity">
    <text evidence="6 7">Belongs to the ephrin family.</text>
</comment>
<feature type="region of interest" description="Disordered" evidence="8">
    <location>
        <begin position="157"/>
        <end position="194"/>
    </location>
</feature>
<evidence type="ECO:0000256" key="3">
    <source>
        <dbReference type="ARBA" id="ARBA00023136"/>
    </source>
</evidence>
<dbReference type="InterPro" id="IPR031328">
    <property type="entry name" value="Ephrin"/>
</dbReference>
<feature type="non-terminal residue" evidence="11">
    <location>
        <position position="194"/>
    </location>
</feature>
<dbReference type="GO" id="GO:0046875">
    <property type="term" value="F:ephrin receptor binding"/>
    <property type="evidence" value="ECO:0007669"/>
    <property type="project" value="TreeGrafter"/>
</dbReference>
<dbReference type="PROSITE" id="PS51551">
    <property type="entry name" value="EPHRIN_RBD_2"/>
    <property type="match status" value="1"/>
</dbReference>
<evidence type="ECO:0000256" key="8">
    <source>
        <dbReference type="SAM" id="MobiDB-lite"/>
    </source>
</evidence>
<evidence type="ECO:0000256" key="9">
    <source>
        <dbReference type="SAM" id="SignalP"/>
    </source>
</evidence>
<dbReference type="EMBL" id="BTSY01000004">
    <property type="protein sequence ID" value="GMT26109.1"/>
    <property type="molecule type" value="Genomic_DNA"/>
</dbReference>
<accession>A0AAV5W8B7</accession>
<keyword evidence="5" id="KW-0325">Glycoprotein</keyword>
<dbReference type="GO" id="GO:0007411">
    <property type="term" value="P:axon guidance"/>
    <property type="evidence" value="ECO:0007669"/>
    <property type="project" value="TreeGrafter"/>
</dbReference>
<comment type="subcellular location">
    <subcellularLocation>
        <location evidence="1">Membrane</location>
    </subcellularLocation>
</comment>
<comment type="caution">
    <text evidence="11">The sequence shown here is derived from an EMBL/GenBank/DDBJ whole genome shotgun (WGS) entry which is preliminary data.</text>
</comment>